<reference evidence="1" key="1">
    <citation type="journal article" date="2020" name="ISME J.">
        <title>Gammaproteobacteria mediating utilization of methyl-, sulfur- and petroleum organic compounds in deep ocean hydrothermal plumes.</title>
        <authorList>
            <person name="Zhou Z."/>
            <person name="Liu Y."/>
            <person name="Pan J."/>
            <person name="Cron B.R."/>
            <person name="Toner B.M."/>
            <person name="Anantharaman K."/>
            <person name="Breier J.A."/>
            <person name="Dick G.J."/>
            <person name="Li M."/>
        </authorList>
    </citation>
    <scope>NUCLEOTIDE SEQUENCE</scope>
    <source>
        <strain evidence="1">SZUA-1515</strain>
    </source>
</reference>
<sequence length="454" mass="50815">MLKRRWRLALILALLLLPLTHPASGQGDEIEPVPPGTPSGEITIVVIDCETRAPITGADVTLENPSHTVNAVTIDGEAVLTVYDWWYSYLITHEDYIPISDVKRFKPGVEYEFCLIPRVRGEWRVFADILRVGGDLYPGGEGWMLVRIRNLEAGYFRIHRIRAYVEGLDKPIADEKYPNPLLLPKDFYIDVNITVKPPSTAPTGRLMTELRMKATFYYDENRWAGPLTAYLNLDFILLKRFRSLRFDVVDYWGLNNVPNVVVVMRRSLPGVEAEHVFTSGNGTVFVKKLSDGVYEMEVYYDSPYDGERYLIRRVRKGLLNLAREEMLKTLVSDVRVSVYTLGNKPLAGAEVSLGMVKALAGEDGQLVFHNVPRGEYPVKVFWRGVEVYSSNASVGLPPSPAIGSPGAEVNARADVGGFTLELLDAYGEELGLNTTIILTGPVSEEKRASERVSF</sequence>
<evidence type="ECO:0008006" key="3">
    <source>
        <dbReference type="Google" id="ProtNLM"/>
    </source>
</evidence>
<evidence type="ECO:0000313" key="2">
    <source>
        <dbReference type="Proteomes" id="UP000608579"/>
    </source>
</evidence>
<name>A0A833EC57_CALS0</name>
<dbReference type="Proteomes" id="UP000608579">
    <property type="component" value="Unassembled WGS sequence"/>
</dbReference>
<comment type="caution">
    <text evidence="1">The sequence shown here is derived from an EMBL/GenBank/DDBJ whole genome shotgun (WGS) entry which is preliminary data.</text>
</comment>
<dbReference type="EMBL" id="DQVM01000052">
    <property type="protein sequence ID" value="HIQ29495.1"/>
    <property type="molecule type" value="Genomic_DNA"/>
</dbReference>
<gene>
    <name evidence="1" type="ORF">EYH45_02915</name>
</gene>
<dbReference type="AlphaFoldDB" id="A0A833EC57"/>
<organism evidence="1 2">
    <name type="scientific">Caldiarchaeum subterraneum</name>
    <dbReference type="NCBI Taxonomy" id="311458"/>
    <lineage>
        <taxon>Archaea</taxon>
        <taxon>Nitrososphaerota</taxon>
        <taxon>Candidatus Caldarchaeales</taxon>
        <taxon>Candidatus Caldarchaeaceae</taxon>
        <taxon>Candidatus Caldarchaeum</taxon>
    </lineage>
</organism>
<feature type="non-terminal residue" evidence="1">
    <location>
        <position position="454"/>
    </location>
</feature>
<proteinExistence type="predicted"/>
<protein>
    <recommendedName>
        <fullName evidence="3">Carboxypeptidase regulatory-like domain-containing protein</fullName>
    </recommendedName>
</protein>
<evidence type="ECO:0000313" key="1">
    <source>
        <dbReference type="EMBL" id="HIQ29495.1"/>
    </source>
</evidence>
<accession>A0A833EC57</accession>